<accession>A0ABS1S5U6</accession>
<evidence type="ECO:0000256" key="1">
    <source>
        <dbReference type="SAM" id="MobiDB-lite"/>
    </source>
</evidence>
<comment type="caution">
    <text evidence="2">The sequence shown here is derived from an EMBL/GenBank/DDBJ whole genome shotgun (WGS) entry which is preliminary data.</text>
</comment>
<gene>
    <name evidence="2" type="ORF">JL111_11375</name>
</gene>
<keyword evidence="3" id="KW-1185">Reference proteome</keyword>
<feature type="region of interest" description="Disordered" evidence="1">
    <location>
        <begin position="1"/>
        <end position="20"/>
    </location>
</feature>
<reference evidence="2 3" key="1">
    <citation type="submission" date="2021-01" db="EMBL/GenBank/DDBJ databases">
        <title>011410 draft genome.</title>
        <authorList>
            <person name="Lang L."/>
        </authorList>
    </citation>
    <scope>NUCLEOTIDE SEQUENCE [LARGE SCALE GENOMIC DNA]</scope>
    <source>
        <strain evidence="2 3">KCTC 42845</strain>
    </source>
</reference>
<evidence type="ECO:0000313" key="2">
    <source>
        <dbReference type="EMBL" id="MBL3674088.1"/>
    </source>
</evidence>
<dbReference type="Proteomes" id="UP000644749">
    <property type="component" value="Unassembled WGS sequence"/>
</dbReference>
<sequence length="57" mass="6203">MGLTFSRETETESPGFDDEAWPLLHELIPDGPTIMGKTGQKEIEDALEALNKAAFGP</sequence>
<dbReference type="EMBL" id="JAESHT010000008">
    <property type="protein sequence ID" value="MBL3674088.1"/>
    <property type="molecule type" value="Genomic_DNA"/>
</dbReference>
<organism evidence="2 3">
    <name type="scientific">Paracoccus aerius</name>
    <dbReference type="NCBI Taxonomy" id="1915382"/>
    <lineage>
        <taxon>Bacteria</taxon>
        <taxon>Pseudomonadati</taxon>
        <taxon>Pseudomonadota</taxon>
        <taxon>Alphaproteobacteria</taxon>
        <taxon>Rhodobacterales</taxon>
        <taxon>Paracoccaceae</taxon>
        <taxon>Paracoccus</taxon>
    </lineage>
</organism>
<evidence type="ECO:0000313" key="3">
    <source>
        <dbReference type="Proteomes" id="UP000644749"/>
    </source>
</evidence>
<dbReference type="RefSeq" id="WP_191310492.1">
    <property type="nucleotide sequence ID" value="NZ_BNCL01000008.1"/>
</dbReference>
<protein>
    <submittedName>
        <fullName evidence="2">Uncharacterized protein</fullName>
    </submittedName>
</protein>
<proteinExistence type="predicted"/>
<name>A0ABS1S5U6_9RHOB</name>